<dbReference type="InterPro" id="IPR058791">
    <property type="entry name" value="3HB_CusB"/>
</dbReference>
<dbReference type="PANTHER" id="PTHR30097:SF15">
    <property type="entry name" value="CATION EFFLUX SYSTEM PROTEIN CUSB"/>
    <property type="match status" value="1"/>
</dbReference>
<dbReference type="Gene3D" id="2.40.50.100">
    <property type="match status" value="1"/>
</dbReference>
<organism evidence="6">
    <name type="scientific">hydrothermal vent metagenome</name>
    <dbReference type="NCBI Taxonomy" id="652676"/>
    <lineage>
        <taxon>unclassified sequences</taxon>
        <taxon>metagenomes</taxon>
        <taxon>ecological metagenomes</taxon>
    </lineage>
</organism>
<dbReference type="GO" id="GO:0030288">
    <property type="term" value="C:outer membrane-bounded periplasmic space"/>
    <property type="evidence" value="ECO:0007669"/>
    <property type="project" value="TreeGrafter"/>
</dbReference>
<name>A0A3B0WHS3_9ZZZZ</name>
<dbReference type="InterPro" id="IPR006143">
    <property type="entry name" value="RND_pump_MFP"/>
</dbReference>
<dbReference type="Gene3D" id="2.40.420.20">
    <property type="match status" value="1"/>
</dbReference>
<dbReference type="AlphaFoldDB" id="A0A3B0WHS3"/>
<reference evidence="6" key="1">
    <citation type="submission" date="2018-06" db="EMBL/GenBank/DDBJ databases">
        <authorList>
            <person name="Zhirakovskaya E."/>
        </authorList>
    </citation>
    <scope>NUCLEOTIDE SEQUENCE</scope>
</reference>
<dbReference type="GO" id="GO:0022857">
    <property type="term" value="F:transmembrane transporter activity"/>
    <property type="evidence" value="ECO:0007669"/>
    <property type="project" value="InterPro"/>
</dbReference>
<dbReference type="GO" id="GO:0060003">
    <property type="term" value="P:copper ion export"/>
    <property type="evidence" value="ECO:0007669"/>
    <property type="project" value="TreeGrafter"/>
</dbReference>
<keyword evidence="1" id="KW-0813">Transport</keyword>
<evidence type="ECO:0000259" key="3">
    <source>
        <dbReference type="Pfam" id="PF25869"/>
    </source>
</evidence>
<evidence type="ECO:0000259" key="4">
    <source>
        <dbReference type="Pfam" id="PF25919"/>
    </source>
</evidence>
<dbReference type="GO" id="GO:0046914">
    <property type="term" value="F:transition metal ion binding"/>
    <property type="evidence" value="ECO:0007669"/>
    <property type="project" value="TreeGrafter"/>
</dbReference>
<feature type="domain" description="CusB-like barrel-sandwich hybrid" evidence="4">
    <location>
        <begin position="137"/>
        <end position="258"/>
    </location>
</feature>
<feature type="domain" description="CusB-like beta-barrel" evidence="5">
    <location>
        <begin position="262"/>
        <end position="336"/>
    </location>
</feature>
<dbReference type="GO" id="GO:0015679">
    <property type="term" value="P:plasma membrane copper ion transport"/>
    <property type="evidence" value="ECO:0007669"/>
    <property type="project" value="TreeGrafter"/>
</dbReference>
<evidence type="ECO:0000259" key="2">
    <source>
        <dbReference type="Pfam" id="PF19335"/>
    </source>
</evidence>
<dbReference type="Pfam" id="PF25919">
    <property type="entry name" value="BSH_CusB"/>
    <property type="match status" value="1"/>
</dbReference>
<proteinExistence type="predicted"/>
<dbReference type="Gene3D" id="2.40.30.170">
    <property type="match status" value="1"/>
</dbReference>
<dbReference type="InterPro" id="IPR058792">
    <property type="entry name" value="Beta-barrel_RND_2"/>
</dbReference>
<feature type="domain" description="CusB-like three alpha-helical bundle" evidence="3">
    <location>
        <begin position="171"/>
        <end position="223"/>
    </location>
</feature>
<dbReference type="Pfam" id="PF19335">
    <property type="entry name" value="HMBD"/>
    <property type="match status" value="1"/>
</dbReference>
<dbReference type="SUPFAM" id="SSF111369">
    <property type="entry name" value="HlyD-like secretion proteins"/>
    <property type="match status" value="1"/>
</dbReference>
<dbReference type="Pfam" id="PF25869">
    <property type="entry name" value="3HB_CusB"/>
    <property type="match status" value="1"/>
</dbReference>
<dbReference type="GO" id="GO:0016020">
    <property type="term" value="C:membrane"/>
    <property type="evidence" value="ECO:0007669"/>
    <property type="project" value="InterPro"/>
</dbReference>
<protein>
    <submittedName>
        <fullName evidence="6">Probable Co/Zn/Cd efflux system membrane fusion protein</fullName>
    </submittedName>
</protein>
<gene>
    <name evidence="6" type="ORF">MNBD_GAMMA03-2121</name>
</gene>
<dbReference type="PANTHER" id="PTHR30097">
    <property type="entry name" value="CATION EFFLUX SYSTEM PROTEIN CUSB"/>
    <property type="match status" value="1"/>
</dbReference>
<dbReference type="Gene3D" id="6.10.140.730">
    <property type="match status" value="1"/>
</dbReference>
<dbReference type="InterPro" id="IPR045800">
    <property type="entry name" value="HMBD"/>
</dbReference>
<dbReference type="InterPro" id="IPR058790">
    <property type="entry name" value="BSH_CusB"/>
</dbReference>
<feature type="domain" description="Heavy metal binding" evidence="2">
    <location>
        <begin position="55"/>
        <end position="81"/>
    </location>
</feature>
<evidence type="ECO:0000256" key="1">
    <source>
        <dbReference type="ARBA" id="ARBA00022448"/>
    </source>
</evidence>
<accession>A0A3B0WHS3</accession>
<dbReference type="InterPro" id="IPR051909">
    <property type="entry name" value="MFP_Cation_Efflux"/>
</dbReference>
<dbReference type="NCBIfam" id="TIGR01730">
    <property type="entry name" value="RND_mfp"/>
    <property type="match status" value="1"/>
</dbReference>
<dbReference type="EMBL" id="UOFC01000246">
    <property type="protein sequence ID" value="VAW48959.1"/>
    <property type="molecule type" value="Genomic_DNA"/>
</dbReference>
<dbReference type="Pfam" id="PF25954">
    <property type="entry name" value="Beta-barrel_RND_2"/>
    <property type="match status" value="1"/>
</dbReference>
<evidence type="ECO:0000313" key="6">
    <source>
        <dbReference type="EMBL" id="VAW48959.1"/>
    </source>
</evidence>
<evidence type="ECO:0000259" key="5">
    <source>
        <dbReference type="Pfam" id="PF25954"/>
    </source>
</evidence>
<sequence length="432" mass="47553">MKFLSLKVLSCLFLAIIYSFPVNATESVSHAGHDNSDDHASEIALLESESTAVYKYVCPMHPQIIRDHEGTCPICGMDLVKQKIQASVGAPKISAGGGANGLKQGLAIRTAEVQKTTLWRYIPTFGKVVSDESKLLHIHPRASGWISNLSVHSLGDSVEKGQLLYRLYSPEIVSAQQDFLLALQNRKRLGKSADSLVASVKIRLELLGVSRGVIKQIQRKNKTINQIPIYASQNGVVLALSVQEGMYIQPQTELMTIADLSTVWVEAEILPLQQSWVKTGLTANLTSQAFPAQRWESQIEYIYPLTDMRTQALKVRLPVVNEQHLLKPNMFMDVEIYGGGKLNVLAIPLEAVIDDGKTQRVVRQLEGGEFDVVEITTGIQTKGIVEVLSGVEAGQKIVISGQFLIDSESQIQSNLRRLMSDGETPPPAEHNH</sequence>